<dbReference type="OrthoDB" id="4315881at2"/>
<evidence type="ECO:0000313" key="2">
    <source>
        <dbReference type="EMBL" id="SCG68539.1"/>
    </source>
</evidence>
<dbReference type="EMBL" id="LT607754">
    <property type="protein sequence ID" value="SCG68539.1"/>
    <property type="molecule type" value="Genomic_DNA"/>
</dbReference>
<dbReference type="AlphaFoldDB" id="A0A1C5JEA7"/>
<feature type="region of interest" description="Disordered" evidence="1">
    <location>
        <begin position="41"/>
        <end position="67"/>
    </location>
</feature>
<keyword evidence="3" id="KW-1185">Reference proteome</keyword>
<dbReference type="Proteomes" id="UP000198221">
    <property type="component" value="Chromosome I"/>
</dbReference>
<proteinExistence type="predicted"/>
<dbReference type="RefSeq" id="WP_089014022.1">
    <property type="nucleotide sequence ID" value="NZ_LT607754.1"/>
</dbReference>
<organism evidence="2 3">
    <name type="scientific">Micromonospora inositola</name>
    <dbReference type="NCBI Taxonomy" id="47865"/>
    <lineage>
        <taxon>Bacteria</taxon>
        <taxon>Bacillati</taxon>
        <taxon>Actinomycetota</taxon>
        <taxon>Actinomycetes</taxon>
        <taxon>Micromonosporales</taxon>
        <taxon>Micromonosporaceae</taxon>
        <taxon>Micromonospora</taxon>
    </lineage>
</organism>
<accession>A0A1C5JEA7</accession>
<evidence type="ECO:0000256" key="1">
    <source>
        <dbReference type="SAM" id="MobiDB-lite"/>
    </source>
</evidence>
<name>A0A1C5JEA7_9ACTN</name>
<sequence length="67" mass="7462">MPFPPDEIRFDLACGPGPDGRWHGWYRVEVEGAALRPLGLHPDQPTSVVDGPSPPGWWHAAAERHLR</sequence>
<protein>
    <submittedName>
        <fullName evidence="2">Uncharacterized protein</fullName>
    </submittedName>
</protein>
<gene>
    <name evidence="2" type="ORF">GA0070613_4472</name>
</gene>
<reference evidence="3" key="1">
    <citation type="submission" date="2016-06" db="EMBL/GenBank/DDBJ databases">
        <authorList>
            <person name="Varghese N."/>
            <person name="Submissions Spin"/>
        </authorList>
    </citation>
    <scope>NUCLEOTIDE SEQUENCE [LARGE SCALE GENOMIC DNA]</scope>
    <source>
        <strain evidence="3">DSM 43819</strain>
    </source>
</reference>
<evidence type="ECO:0000313" key="3">
    <source>
        <dbReference type="Proteomes" id="UP000198221"/>
    </source>
</evidence>